<dbReference type="Gene3D" id="3.55.50.30">
    <property type="match status" value="1"/>
</dbReference>
<dbReference type="PANTHER" id="PTHR30273:SF2">
    <property type="entry name" value="PROTEIN FECR"/>
    <property type="match status" value="1"/>
</dbReference>
<reference evidence="3" key="1">
    <citation type="submission" date="2022-11" db="EMBL/GenBank/DDBJ databases">
        <title>Dyadobacter pollutisoli sp. nov., isolated from plastic dumped soil.</title>
        <authorList>
            <person name="Kim J.M."/>
            <person name="Kim K.R."/>
            <person name="Lee J.K."/>
            <person name="Hao L."/>
            <person name="Jeon C.O."/>
        </authorList>
    </citation>
    <scope>NUCLEOTIDE SEQUENCE</scope>
    <source>
        <strain evidence="3">U1</strain>
    </source>
</reference>
<protein>
    <submittedName>
        <fullName evidence="3">FecR domain-containing protein</fullName>
    </submittedName>
</protein>
<gene>
    <name evidence="3" type="ORF">ON006_30490</name>
</gene>
<dbReference type="EMBL" id="CP112998">
    <property type="protein sequence ID" value="WAC12046.1"/>
    <property type="molecule type" value="Genomic_DNA"/>
</dbReference>
<feature type="domain" description="FecR protein" evidence="1">
    <location>
        <begin position="122"/>
        <end position="217"/>
    </location>
</feature>
<feature type="domain" description="Protein FecR C-terminal" evidence="2">
    <location>
        <begin position="263"/>
        <end position="329"/>
    </location>
</feature>
<dbReference type="Proteomes" id="UP001164653">
    <property type="component" value="Chromosome"/>
</dbReference>
<organism evidence="3 4">
    <name type="scientific">Dyadobacter pollutisoli</name>
    <dbReference type="NCBI Taxonomy" id="2910158"/>
    <lineage>
        <taxon>Bacteria</taxon>
        <taxon>Pseudomonadati</taxon>
        <taxon>Bacteroidota</taxon>
        <taxon>Cytophagia</taxon>
        <taxon>Cytophagales</taxon>
        <taxon>Spirosomataceae</taxon>
        <taxon>Dyadobacter</taxon>
    </lineage>
</organism>
<evidence type="ECO:0000259" key="1">
    <source>
        <dbReference type="Pfam" id="PF04773"/>
    </source>
</evidence>
<dbReference type="PANTHER" id="PTHR30273">
    <property type="entry name" value="PERIPLASMIC SIGNAL SENSOR AND SIGMA FACTOR ACTIVATOR FECR-RELATED"/>
    <property type="match status" value="1"/>
</dbReference>
<dbReference type="PIRSF" id="PIRSF018266">
    <property type="entry name" value="FecR"/>
    <property type="match status" value="1"/>
</dbReference>
<evidence type="ECO:0000259" key="2">
    <source>
        <dbReference type="Pfam" id="PF16344"/>
    </source>
</evidence>
<dbReference type="InterPro" id="IPR012373">
    <property type="entry name" value="Ferrdict_sens_TM"/>
</dbReference>
<dbReference type="InterPro" id="IPR032508">
    <property type="entry name" value="FecR_C"/>
</dbReference>
<dbReference type="KEGG" id="dpf:ON006_30490"/>
<evidence type="ECO:0000313" key="4">
    <source>
        <dbReference type="Proteomes" id="UP001164653"/>
    </source>
</evidence>
<dbReference type="GO" id="GO:0016989">
    <property type="term" value="F:sigma factor antagonist activity"/>
    <property type="evidence" value="ECO:0007669"/>
    <property type="project" value="TreeGrafter"/>
</dbReference>
<dbReference type="Gene3D" id="2.60.120.1440">
    <property type="match status" value="1"/>
</dbReference>
<sequence length="334" mass="38391">MKTIISKYTLFEYLAGRANPLERQQVEDWIIEKENSEIFHQWLMEYETKCPQFIPDQDVAIEYLLRRLETDMSIEQQRLADEPPRALFVPNRNSRFWLIAASVTLLVSCGWWFREAIQYKSYQTAYGQTTNVYLEDGSKVALNSNSKLKMPRLGFDHDVREVILEGEAEFSVSHTIDNKRFVVKTSDQFQVEVLGTTFSVFARPRGTKVALKCGSVRIDYSQNNERKEVMMEPGDLAFLDQSGAVQLAKKQDTKTFAAWTEQRYVFNATAVKDILAMIEENFGQKVVLSDSNIANRTITGNFKTKNADELLKTISEVLDMKIEQNGNTTLLMNN</sequence>
<accession>A0A9E8SLR3</accession>
<dbReference type="InterPro" id="IPR006860">
    <property type="entry name" value="FecR"/>
</dbReference>
<proteinExistence type="predicted"/>
<dbReference type="RefSeq" id="WP_244822087.1">
    <property type="nucleotide sequence ID" value="NZ_CP112998.1"/>
</dbReference>
<dbReference type="AlphaFoldDB" id="A0A9E8SLR3"/>
<evidence type="ECO:0000313" key="3">
    <source>
        <dbReference type="EMBL" id="WAC12046.1"/>
    </source>
</evidence>
<dbReference type="Pfam" id="PF16344">
    <property type="entry name" value="FecR_C"/>
    <property type="match status" value="1"/>
</dbReference>
<dbReference type="Pfam" id="PF04773">
    <property type="entry name" value="FecR"/>
    <property type="match status" value="1"/>
</dbReference>
<keyword evidence="4" id="KW-1185">Reference proteome</keyword>
<name>A0A9E8SLR3_9BACT</name>